<dbReference type="AlphaFoldDB" id="A0A1Z4KU00"/>
<evidence type="ECO:0000313" key="2">
    <source>
        <dbReference type="Proteomes" id="UP000217507"/>
    </source>
</evidence>
<dbReference type="EMBL" id="AP018216">
    <property type="protein sequence ID" value="BAY72449.1"/>
    <property type="molecule type" value="Genomic_DNA"/>
</dbReference>
<proteinExistence type="predicted"/>
<accession>A0A1Z4KU00</accession>
<dbReference type="Proteomes" id="UP000217507">
    <property type="component" value="Chromosome"/>
</dbReference>
<sequence>MCFVGVNQQPLSAEELIKLLQKFSTPPSYYFLRWAHRVGGFWRLGAEDSEYTSLEADVRDRLQQNLNETFPSPQGQLFNSILEIRWQQKQGKYEVLILSSQDKASILQTQDGENNFRLIKAGHWEIIEQNLLLHSPTETRFPKDLNSEDIKNIAQRYFRYKHTATVHFVALTIKK</sequence>
<protein>
    <submittedName>
        <fullName evidence="1">Uncharacterized protein</fullName>
    </submittedName>
</protein>
<name>A0A1Z4KU00_ANAVA</name>
<organism evidence="1 2">
    <name type="scientific">Trichormus variabilis NIES-23</name>
    <dbReference type="NCBI Taxonomy" id="1973479"/>
    <lineage>
        <taxon>Bacteria</taxon>
        <taxon>Bacillati</taxon>
        <taxon>Cyanobacteriota</taxon>
        <taxon>Cyanophyceae</taxon>
        <taxon>Nostocales</taxon>
        <taxon>Nostocaceae</taxon>
        <taxon>Trichormus</taxon>
    </lineage>
</organism>
<evidence type="ECO:0000313" key="1">
    <source>
        <dbReference type="EMBL" id="BAY72449.1"/>
    </source>
</evidence>
<gene>
    <name evidence="1" type="ORF">NIES23_52740</name>
</gene>
<reference evidence="1 2" key="1">
    <citation type="submission" date="2017-06" db="EMBL/GenBank/DDBJ databases">
        <title>Genome sequencing of cyanobaciteial culture collection at National Institute for Environmental Studies (NIES).</title>
        <authorList>
            <person name="Hirose Y."/>
            <person name="Shimura Y."/>
            <person name="Fujisawa T."/>
            <person name="Nakamura Y."/>
            <person name="Kawachi M."/>
        </authorList>
    </citation>
    <scope>NUCLEOTIDE SEQUENCE [LARGE SCALE GENOMIC DNA]</scope>
    <source>
        <strain evidence="1 2">NIES-23</strain>
    </source>
</reference>